<evidence type="ECO:0000256" key="1">
    <source>
        <dbReference type="SAM" id="Phobius"/>
    </source>
</evidence>
<evidence type="ECO:0000313" key="3">
    <source>
        <dbReference type="Proteomes" id="UP001161099"/>
    </source>
</evidence>
<protein>
    <submittedName>
        <fullName evidence="2">Uncharacterized protein</fullName>
    </submittedName>
</protein>
<accession>A0AA42IFZ0</accession>
<name>A0AA42IFZ0_ACIJO</name>
<feature type="transmembrane region" description="Helical" evidence="1">
    <location>
        <begin position="166"/>
        <end position="186"/>
    </location>
</feature>
<keyword evidence="1" id="KW-1133">Transmembrane helix</keyword>
<dbReference type="Proteomes" id="UP001161099">
    <property type="component" value="Unassembled WGS sequence"/>
</dbReference>
<dbReference type="RefSeq" id="WP_201706165.1">
    <property type="nucleotide sequence ID" value="NZ_CP068195.1"/>
</dbReference>
<comment type="caution">
    <text evidence="2">The sequence shown here is derived from an EMBL/GenBank/DDBJ whole genome shotgun (WGS) entry which is preliminary data.</text>
</comment>
<organism evidence="2 3">
    <name type="scientific">Acinetobacter johnsonii</name>
    <dbReference type="NCBI Taxonomy" id="40214"/>
    <lineage>
        <taxon>Bacteria</taxon>
        <taxon>Pseudomonadati</taxon>
        <taxon>Pseudomonadota</taxon>
        <taxon>Gammaproteobacteria</taxon>
        <taxon>Moraxellales</taxon>
        <taxon>Moraxellaceae</taxon>
        <taxon>Acinetobacter</taxon>
    </lineage>
</organism>
<evidence type="ECO:0000313" key="2">
    <source>
        <dbReference type="EMBL" id="MDH0656867.1"/>
    </source>
</evidence>
<dbReference type="AlphaFoldDB" id="A0AA42IFZ0"/>
<gene>
    <name evidence="2" type="ORF">N5D11_12240</name>
</gene>
<proteinExistence type="predicted"/>
<dbReference type="EMBL" id="JAOCDR010000031">
    <property type="protein sequence ID" value="MDH0656867.1"/>
    <property type="molecule type" value="Genomic_DNA"/>
</dbReference>
<sequence>MSTDPNAYMEVFDTFFSNYQEFKQMNLQARLEVETFKDSKVSSVNFRRTKMIYGEVFEVLGSNINTVAFLNNIDNLREYDVFQSEKLTYQRYLTSDKAGKMKCFEGNISIFNIFGREYDSKLRNATHHKWLKYNDSSQVVTYPISGASSEKTTLFYAEYLLKTNNIIISLMLLLSLELVIAFNLGFRLNKENPL</sequence>
<keyword evidence="1" id="KW-0472">Membrane</keyword>
<keyword evidence="1" id="KW-0812">Transmembrane</keyword>
<reference evidence="2" key="1">
    <citation type="submission" date="2022-09" db="EMBL/GenBank/DDBJ databases">
        <title>Intensive care unit water sources are persistently colonized with multi-drug resistant bacteria and are the site of extensive horizontal gene transfer of antibiotic resistance genes.</title>
        <authorList>
            <person name="Diorio-Toth L."/>
        </authorList>
    </citation>
    <scope>NUCLEOTIDE SEQUENCE</scope>
    <source>
        <strain evidence="2">GD03851</strain>
    </source>
</reference>